<reference evidence="3" key="1">
    <citation type="submission" date="2013-04" db="EMBL/GenBank/DDBJ databases">
        <authorList>
            <person name="Qu J."/>
            <person name="Murali S.C."/>
            <person name="Bandaranaike D."/>
            <person name="Bellair M."/>
            <person name="Blankenburg K."/>
            <person name="Chao H."/>
            <person name="Dinh H."/>
            <person name="Doddapaneni H."/>
            <person name="Downs B."/>
            <person name="Dugan-Rocha S."/>
            <person name="Elkadiri S."/>
            <person name="Gnanaolivu R.D."/>
            <person name="Hernandez B."/>
            <person name="Javaid M."/>
            <person name="Jayaseelan J.C."/>
            <person name="Lee S."/>
            <person name="Li M."/>
            <person name="Ming W."/>
            <person name="Munidasa M."/>
            <person name="Muniz J."/>
            <person name="Nguyen L."/>
            <person name="Ongeri F."/>
            <person name="Osuji N."/>
            <person name="Pu L.-L."/>
            <person name="Puazo M."/>
            <person name="Qu C."/>
            <person name="Quiroz J."/>
            <person name="Raj R."/>
            <person name="Weissenberger G."/>
            <person name="Xin Y."/>
            <person name="Zou X."/>
            <person name="Han Y."/>
            <person name="Richards S."/>
            <person name="Worley K."/>
            <person name="Muzny D."/>
            <person name="Gibbs R."/>
        </authorList>
    </citation>
    <scope>NUCLEOTIDE SEQUENCE</scope>
    <source>
        <strain evidence="3">Sampled in the wild</strain>
    </source>
</reference>
<comment type="caution">
    <text evidence="1">Lacks conserved residue(s) required for the propagation of feature annotation.</text>
</comment>
<evidence type="ECO:0000313" key="3">
    <source>
        <dbReference type="EMBL" id="KAG8227094.1"/>
    </source>
</evidence>
<evidence type="ECO:0000259" key="2">
    <source>
        <dbReference type="PROSITE" id="PS50025"/>
    </source>
</evidence>
<organism evidence="3 4">
    <name type="scientific">Ladona fulva</name>
    <name type="common">Scarce chaser dragonfly</name>
    <name type="synonym">Libellula fulva</name>
    <dbReference type="NCBI Taxonomy" id="123851"/>
    <lineage>
        <taxon>Eukaryota</taxon>
        <taxon>Metazoa</taxon>
        <taxon>Ecdysozoa</taxon>
        <taxon>Arthropoda</taxon>
        <taxon>Hexapoda</taxon>
        <taxon>Insecta</taxon>
        <taxon>Pterygota</taxon>
        <taxon>Palaeoptera</taxon>
        <taxon>Odonata</taxon>
        <taxon>Epiprocta</taxon>
        <taxon>Anisoptera</taxon>
        <taxon>Libelluloidea</taxon>
        <taxon>Libellulidae</taxon>
        <taxon>Ladona</taxon>
    </lineage>
</organism>
<dbReference type="OrthoDB" id="430044at2759"/>
<dbReference type="InterPro" id="IPR013320">
    <property type="entry name" value="ConA-like_dom_sf"/>
</dbReference>
<name>A0A8K0K2G5_LADFU</name>
<evidence type="ECO:0000256" key="1">
    <source>
        <dbReference type="PROSITE-ProRule" id="PRU00122"/>
    </source>
</evidence>
<dbReference type="PANTHER" id="PTHR15036">
    <property type="entry name" value="PIKACHURIN-LIKE PROTEIN"/>
    <property type="match status" value="1"/>
</dbReference>
<comment type="caution">
    <text evidence="3">The sequence shown here is derived from an EMBL/GenBank/DDBJ whole genome shotgun (WGS) entry which is preliminary data.</text>
</comment>
<dbReference type="InterPro" id="IPR050372">
    <property type="entry name" value="Neurexin-related_CASP"/>
</dbReference>
<dbReference type="EMBL" id="KZ308311">
    <property type="protein sequence ID" value="KAG8227094.1"/>
    <property type="molecule type" value="Genomic_DNA"/>
</dbReference>
<dbReference type="SMART" id="SM00282">
    <property type="entry name" value="LamG"/>
    <property type="match status" value="1"/>
</dbReference>
<evidence type="ECO:0000313" key="4">
    <source>
        <dbReference type="Proteomes" id="UP000792457"/>
    </source>
</evidence>
<dbReference type="InterPro" id="IPR001791">
    <property type="entry name" value="Laminin_G"/>
</dbReference>
<gene>
    <name evidence="3" type="ORF">J437_LFUL007431</name>
</gene>
<dbReference type="SUPFAM" id="SSF49899">
    <property type="entry name" value="Concanavalin A-like lectins/glucanases"/>
    <property type="match status" value="1"/>
</dbReference>
<feature type="domain" description="Laminin G" evidence="2">
    <location>
        <begin position="1"/>
        <end position="163"/>
    </location>
</feature>
<dbReference type="PROSITE" id="PS50025">
    <property type="entry name" value="LAM_G_DOMAIN"/>
    <property type="match status" value="1"/>
</dbReference>
<protein>
    <recommendedName>
        <fullName evidence="2">Laminin G domain-containing protein</fullName>
    </recommendedName>
</protein>
<dbReference type="Pfam" id="PF02210">
    <property type="entry name" value="Laminin_G_2"/>
    <property type="match status" value="1"/>
</dbReference>
<dbReference type="CDD" id="cd00110">
    <property type="entry name" value="LamG"/>
    <property type="match status" value="1"/>
</dbReference>
<dbReference type="PANTHER" id="PTHR15036:SF56">
    <property type="entry name" value="KON-TIKI, ISOFORM B"/>
    <property type="match status" value="1"/>
</dbReference>
<keyword evidence="4" id="KW-1185">Reference proteome</keyword>
<proteinExistence type="predicted"/>
<accession>A0A8K0K2G5</accession>
<dbReference type="Gene3D" id="2.60.120.200">
    <property type="match status" value="1"/>
</dbReference>
<dbReference type="AlphaFoldDB" id="A0A8K0K2G5"/>
<dbReference type="Proteomes" id="UP000792457">
    <property type="component" value="Unassembled WGS sequence"/>
</dbReference>
<sequence length="209" mass="23037">MVLFSPARWQLELKTSSRRGTLLYNTGLSSRSDFVGVELWEGRVRLTVDKGNGPAELISEASVSDGRWHSVAVQFNPAYLEITVDGRVSSLRLPLTGSGNRYLDLAETVYVGGIELNKRARALHQGVRSAEESFKGCLRGMELDGRRLGIPDSRVTMGIRADCVWEYPCTGDPCVQGAVCLQQGVDSFRCECGQPLCVKPDYATSYKVR</sequence>
<reference evidence="3" key="2">
    <citation type="submission" date="2017-10" db="EMBL/GenBank/DDBJ databases">
        <title>Ladona fulva Genome sequencing and assembly.</title>
        <authorList>
            <person name="Murali S."/>
            <person name="Richards S."/>
            <person name="Bandaranaike D."/>
            <person name="Bellair M."/>
            <person name="Blankenburg K."/>
            <person name="Chao H."/>
            <person name="Dinh H."/>
            <person name="Doddapaneni H."/>
            <person name="Dugan-Rocha S."/>
            <person name="Elkadiri S."/>
            <person name="Gnanaolivu R."/>
            <person name="Hernandez B."/>
            <person name="Skinner E."/>
            <person name="Javaid M."/>
            <person name="Lee S."/>
            <person name="Li M."/>
            <person name="Ming W."/>
            <person name="Munidasa M."/>
            <person name="Muniz J."/>
            <person name="Nguyen L."/>
            <person name="Hughes D."/>
            <person name="Osuji N."/>
            <person name="Pu L.-L."/>
            <person name="Puazo M."/>
            <person name="Qu C."/>
            <person name="Quiroz J."/>
            <person name="Raj R."/>
            <person name="Weissenberger G."/>
            <person name="Xin Y."/>
            <person name="Zou X."/>
            <person name="Han Y."/>
            <person name="Worley K."/>
            <person name="Muzny D."/>
            <person name="Gibbs R."/>
        </authorList>
    </citation>
    <scope>NUCLEOTIDE SEQUENCE</scope>
    <source>
        <strain evidence="3">Sampled in the wild</strain>
    </source>
</reference>